<comment type="caution">
    <text evidence="5">The sequence shown here is derived from an EMBL/GenBank/DDBJ whole genome shotgun (WGS) entry which is preliminary data.</text>
</comment>
<evidence type="ECO:0000313" key="5">
    <source>
        <dbReference type="EMBL" id="PWU85866.1"/>
    </source>
</evidence>
<dbReference type="VEuPathDB" id="TriTrypDB:TCDM_11033"/>
<dbReference type="InterPro" id="IPR046835">
    <property type="entry name" value="RHS_N"/>
</dbReference>
<reference evidence="5 6" key="1">
    <citation type="journal article" date="2018" name="Microb. Genom.">
        <title>Expanding an expanded genome: long-read sequencing of Trypanosoma cruzi.</title>
        <authorList>
            <person name="Berna L."/>
            <person name="Rodriguez M."/>
            <person name="Chiribao M.L."/>
            <person name="Parodi-Talice A."/>
            <person name="Pita S."/>
            <person name="Rijo G."/>
            <person name="Alvarez-Valin F."/>
            <person name="Robello C."/>
        </authorList>
    </citation>
    <scope>NUCLEOTIDE SEQUENCE [LARGE SCALE GENOMIC DNA]</scope>
    <source>
        <strain evidence="5 6">Dm28c</strain>
    </source>
</reference>
<evidence type="ECO:0000256" key="1">
    <source>
        <dbReference type="SAM" id="MobiDB-lite"/>
    </source>
</evidence>
<dbReference type="VEuPathDB" id="TriTrypDB:ECC02_007821"/>
<dbReference type="VEuPathDB" id="TriTrypDB:TcCLB.504109.200"/>
<gene>
    <name evidence="5" type="ORF">C4B63_141g14</name>
</gene>
<dbReference type="VEuPathDB" id="TriTrypDB:TCSYLVIO_000588"/>
<protein>
    <submittedName>
        <fullName evidence="5">Putative retrotransposon hot spot (RHS) protein</fullName>
    </submittedName>
</protein>
<feature type="compositionally biased region" description="Polar residues" evidence="1">
    <location>
        <begin position="13"/>
        <end position="22"/>
    </location>
</feature>
<feature type="domain" description="Retrotransposon hot spot protein,C-terminal" evidence="2">
    <location>
        <begin position="477"/>
        <end position="772"/>
    </location>
</feature>
<dbReference type="VEuPathDB" id="TriTrypDB:TcCLB.510983.19"/>
<dbReference type="PANTHER" id="PTHR33129:SF3">
    <property type="entry name" value="HOT SPOT (RHS) PROTEIN, PUTATIVE-RELATED"/>
    <property type="match status" value="1"/>
</dbReference>
<dbReference type="VEuPathDB" id="TriTrypDB:TcCL_ESM04724"/>
<evidence type="ECO:0000259" key="2">
    <source>
        <dbReference type="Pfam" id="PF07999"/>
    </source>
</evidence>
<dbReference type="Pfam" id="PF20445">
    <property type="entry name" value="RHS_N"/>
    <property type="match status" value="1"/>
</dbReference>
<name>A0A2V2URM3_TRYCR</name>
<dbReference type="VEuPathDB" id="TriTrypDB:TCSYLVIO_009852"/>
<dbReference type="VEuPathDB" id="TriTrypDB:TcYC6_0145990"/>
<feature type="domain" description="DUF7578" evidence="4">
    <location>
        <begin position="235"/>
        <end position="299"/>
    </location>
</feature>
<dbReference type="InterPro" id="IPR056000">
    <property type="entry name" value="DUF7578"/>
</dbReference>
<dbReference type="NCBIfam" id="TIGR01631">
    <property type="entry name" value="Trypano_RHS"/>
    <property type="match status" value="2"/>
</dbReference>
<dbReference type="Pfam" id="PF07999">
    <property type="entry name" value="RHSP"/>
    <property type="match status" value="1"/>
</dbReference>
<feature type="region of interest" description="Disordered" evidence="1">
    <location>
        <begin position="1"/>
        <end position="44"/>
    </location>
</feature>
<dbReference type="VEuPathDB" id="TriTrypDB:TcG_09137"/>
<dbReference type="AlphaFoldDB" id="A0A2V2URM3"/>
<accession>A0A2V2URM3</accession>
<dbReference type="InterPro" id="IPR052980">
    <property type="entry name" value="Crinkler_effector"/>
</dbReference>
<dbReference type="InterPro" id="IPR006518">
    <property type="entry name" value="Trypano_RHS"/>
</dbReference>
<dbReference type="Proteomes" id="UP000246121">
    <property type="component" value="Unassembled WGS sequence"/>
</dbReference>
<dbReference type="Pfam" id="PF24466">
    <property type="entry name" value="DUF7578"/>
    <property type="match status" value="2"/>
</dbReference>
<organism evidence="5 6">
    <name type="scientific">Trypanosoma cruzi</name>
    <dbReference type="NCBI Taxonomy" id="5693"/>
    <lineage>
        <taxon>Eukaryota</taxon>
        <taxon>Discoba</taxon>
        <taxon>Euglenozoa</taxon>
        <taxon>Kinetoplastea</taxon>
        <taxon>Metakinetoplastina</taxon>
        <taxon>Trypanosomatida</taxon>
        <taxon>Trypanosomatidae</taxon>
        <taxon>Trypanosoma</taxon>
        <taxon>Schizotrypanum</taxon>
    </lineage>
</organism>
<evidence type="ECO:0000259" key="4">
    <source>
        <dbReference type="Pfam" id="PF24466"/>
    </source>
</evidence>
<evidence type="ECO:0000313" key="6">
    <source>
        <dbReference type="Proteomes" id="UP000246121"/>
    </source>
</evidence>
<dbReference type="VEuPathDB" id="TriTrypDB:Tc_MARK_4639"/>
<proteinExistence type="predicted"/>
<dbReference type="VEuPathDB" id="TriTrypDB:TcCLB.510175.90"/>
<feature type="region of interest" description="Disordered" evidence="1">
    <location>
        <begin position="176"/>
        <end position="209"/>
    </location>
</feature>
<feature type="domain" description="Retrotransposon hot spot protein N-terminal" evidence="3">
    <location>
        <begin position="362"/>
        <end position="466"/>
    </location>
</feature>
<sequence length="940" mass="109260">MSGRPEEGIYGNMESQSSNFSQGGRRRTRSEFEGDTDYSSTTRRRLEGMYRPQWTMSSTVEDILLEGTTNRTDMKLNDFLLSNLGEEWVVERNGNVIMEAFVQEPDAYVQDQQLLKRIINLPAYQVLEAIYKLRHEGVFFLGQWNEYKRKDTVTLLAGGKLNGVLTVIEIEEKERREEEERARREKKARREEEERARRKEKARRDAEEEKARREEQIKFNLTLSIEDAIFQRRARVYKMKLNRFLMRELDGRGVVATNRSVLLKEFFEDPAKYIPDAEVLNEIKTTDAYLSIEGVVREEMDKVEDVSKLKQAGVYNLQKWSEATAQVKESVHEITKSFLDAALQEARNRMATSAPIYLEGYYESVYNARWHHVVEVPGGEGTGLEVREGEPPQSWTYREDGETFERVDDVEQSGAERLRLMVLTSDKEWPYSWGWFKPILDCYVNCEVERVWQIVKGDLTKWFSTHGGTYFEPKRRVLIGTPGIGKSMNAGSYLLYQLLQYDVKKLQMVVYFIADRTFLFDKTSRTVSTYKGDSSNASFVRSLSDRGMKGYIIHDLAEPDDAPSDDLPPRGWGMVLVSPPFERNYKEWVKRRGATEIVMNCPGESDVKAMCVWMRRHQPVREQAEYWKVVKSQMDEVGPIPRYIFDERKYDNWVQRCHKTVDEATSSVIAQYSGLGRDGSWDRTKVLYWLARIVRVRGETSGSEILFNVPVSAHLGNKTLFKSAKLMQRVDFNLLISWLTDYLISENFGRSTVFAFLNGSFVSAIERRLRELRPSPQRQSHRCALAVYSRERPTRHHVLPPLEHFSERIDVECGVLYVTEVENFPLVDGLFFVKSNPMTLVGLRMAAAGEHHTLTSTVRQFNEYLAAYFNVWEELSQDMSWEIIYVQQADSTPMNDWQRCDVVNSDDVSTKEKQKIAAFWNEKVHQYQVAISSREVPRRV</sequence>
<dbReference type="InterPro" id="IPR046836">
    <property type="entry name" value="RHS_C"/>
</dbReference>
<dbReference type="EMBL" id="PRFA01000141">
    <property type="protein sequence ID" value="PWU85866.1"/>
    <property type="molecule type" value="Genomic_DNA"/>
</dbReference>
<dbReference type="VEuPathDB" id="TriTrypDB:C3747_31g275"/>
<dbReference type="VEuPathDB" id="TriTrypDB:BCY84_09871"/>
<dbReference type="PANTHER" id="PTHR33129">
    <property type="entry name" value="PROTEIN KINASE DOMAIN-CONTAINING PROTEIN-RELATED"/>
    <property type="match status" value="1"/>
</dbReference>
<feature type="domain" description="DUF7578" evidence="4">
    <location>
        <begin position="71"/>
        <end position="133"/>
    </location>
</feature>
<dbReference type="VEuPathDB" id="TriTrypDB:C4B63_141g14"/>
<evidence type="ECO:0000259" key="3">
    <source>
        <dbReference type="Pfam" id="PF20445"/>
    </source>
</evidence>
<dbReference type="VEuPathDB" id="TriTrypDB:TcBrA4_0158030"/>